<organism evidence="2 3">
    <name type="scientific">Chlamydia caviae (strain ATCC VR-813 / DSM 19441 / 03DC25 / GPIC)</name>
    <name type="common">Chlamydophila caviae</name>
    <dbReference type="NCBI Taxonomy" id="227941"/>
    <lineage>
        <taxon>Bacteria</taxon>
        <taxon>Pseudomonadati</taxon>
        <taxon>Chlamydiota</taxon>
        <taxon>Chlamydiia</taxon>
        <taxon>Chlamydiales</taxon>
        <taxon>Chlamydiaceae</taxon>
        <taxon>Chlamydia/Chlamydophila group</taxon>
        <taxon>Chlamydia</taxon>
    </lineage>
</organism>
<accession>Q822N6</accession>
<keyword evidence="1" id="KW-0472">Membrane</keyword>
<protein>
    <submittedName>
        <fullName evidence="2">Uncharacterized protein</fullName>
    </submittedName>
</protein>
<feature type="transmembrane region" description="Helical" evidence="1">
    <location>
        <begin position="60"/>
        <end position="81"/>
    </location>
</feature>
<keyword evidence="1" id="KW-1133">Transmembrane helix</keyword>
<reference evidence="2 3" key="1">
    <citation type="journal article" date="2003" name="Nucleic Acids Res.">
        <title>Genome sequence of Chlamydophila caviae (Chlamydia psittaci GPIC): examining the role of niche-specific genes in the evolution of the Chlamydiaceae.</title>
        <authorList>
            <person name="Read T.D."/>
            <person name="Myers G.S.A."/>
            <person name="Brunham R.C."/>
            <person name="Nelson W.C."/>
            <person name="Paulsen I.T."/>
            <person name="Heidelberg J.F."/>
            <person name="Holtzapple E.K."/>
            <person name="Khouri H.M."/>
            <person name="Federova N.B."/>
            <person name="Carty H.A."/>
            <person name="Umayam L.A."/>
            <person name="Haft D.H."/>
            <person name="Peterson J.D."/>
            <person name="Beanan M.J."/>
            <person name="White O."/>
            <person name="Salzberg S.L."/>
            <person name="Hsia R.-C."/>
            <person name="McClarty G."/>
            <person name="Rank R.G."/>
            <person name="Bavoil P.M."/>
            <person name="Fraser C.M."/>
        </authorList>
    </citation>
    <scope>NUCLEOTIDE SEQUENCE [LARGE SCALE GENOMIC DNA]</scope>
    <source>
        <strain evidence="3">ATCC VR-813 / DSM 19441 / 03DC25 / GPIC</strain>
    </source>
</reference>
<evidence type="ECO:0000313" key="3">
    <source>
        <dbReference type="Proteomes" id="UP000002193"/>
    </source>
</evidence>
<keyword evidence="3" id="KW-1185">Reference proteome</keyword>
<keyword evidence="1" id="KW-0812">Transmembrane</keyword>
<feature type="transmembrane region" description="Helical" evidence="1">
    <location>
        <begin position="31"/>
        <end position="54"/>
    </location>
</feature>
<proteinExistence type="predicted"/>
<dbReference type="STRING" id="227941.CCA_00645"/>
<name>Q822N6_CHLCV</name>
<evidence type="ECO:0000256" key="1">
    <source>
        <dbReference type="SAM" id="Phobius"/>
    </source>
</evidence>
<evidence type="ECO:0000313" key="2">
    <source>
        <dbReference type="EMBL" id="AAP05387.1"/>
    </source>
</evidence>
<gene>
    <name evidence="2" type="ordered locus">CCA_00645</name>
</gene>
<dbReference type="KEGG" id="cca:CCA_00645"/>
<dbReference type="Proteomes" id="UP000002193">
    <property type="component" value="Chromosome"/>
</dbReference>
<sequence length="132" mass="14239">MTKPTSQEITTINPVQTSFPLFCRQSISSSALGVCISVSAILATAAVIACLCLARSSEILIIIMALITGVLVILCFLQIVFHIHGKKQRAIQHPSPLQPQPLAPTQTLVLPQLPEATLTELQQKMSTDPKPQ</sequence>
<dbReference type="AlphaFoldDB" id="Q822N6"/>
<dbReference type="HOGENOM" id="CLU_1913347_0_0_0"/>
<dbReference type="EMBL" id="AE015925">
    <property type="protein sequence ID" value="AAP05387.1"/>
    <property type="molecule type" value="Genomic_DNA"/>
</dbReference>
<dbReference type="RefSeq" id="WP_011006602.1">
    <property type="nucleotide sequence ID" value="NC_003361.3"/>
</dbReference>